<dbReference type="InterPro" id="IPR053842">
    <property type="entry name" value="NikA-like"/>
</dbReference>
<dbReference type="STRING" id="1121919.SAMN02745975_01507"/>
<keyword evidence="2" id="KW-1185">Reference proteome</keyword>
<evidence type="ECO:0000313" key="2">
    <source>
        <dbReference type="Proteomes" id="UP000184536"/>
    </source>
</evidence>
<name>A0A1M6HD29_9FIRM</name>
<proteinExistence type="predicted"/>
<protein>
    <submittedName>
        <fullName evidence="1">Mobilisation protein (MobC)</fullName>
    </submittedName>
</protein>
<dbReference type="EMBL" id="FQZV01000017">
    <property type="protein sequence ID" value="SHJ20080.1"/>
    <property type="molecule type" value="Genomic_DNA"/>
</dbReference>
<dbReference type="RefSeq" id="WP_028309364.1">
    <property type="nucleotide sequence ID" value="NZ_FQZV01000017.1"/>
</dbReference>
<dbReference type="Pfam" id="PF21983">
    <property type="entry name" value="NikA-like"/>
    <property type="match status" value="1"/>
</dbReference>
<evidence type="ECO:0000313" key="1">
    <source>
        <dbReference type="EMBL" id="SHJ20080.1"/>
    </source>
</evidence>
<organism evidence="1 2">
    <name type="scientific">Geosporobacter subterraneus DSM 17957</name>
    <dbReference type="NCBI Taxonomy" id="1121919"/>
    <lineage>
        <taxon>Bacteria</taxon>
        <taxon>Bacillati</taxon>
        <taxon>Bacillota</taxon>
        <taxon>Clostridia</taxon>
        <taxon>Peptostreptococcales</taxon>
        <taxon>Thermotaleaceae</taxon>
        <taxon>Geosporobacter</taxon>
    </lineage>
</organism>
<dbReference type="AlphaFoldDB" id="A0A1M6HD29"/>
<reference evidence="2" key="1">
    <citation type="submission" date="2016-11" db="EMBL/GenBank/DDBJ databases">
        <authorList>
            <person name="Varghese N."/>
            <person name="Submissions S."/>
        </authorList>
    </citation>
    <scope>NUCLEOTIDE SEQUENCE [LARGE SCALE GENOMIC DNA]</scope>
    <source>
        <strain evidence="2">DSM 17957</strain>
    </source>
</reference>
<accession>A0A1M6HD29</accession>
<dbReference type="OrthoDB" id="9804743at2"/>
<dbReference type="Proteomes" id="UP000184536">
    <property type="component" value="Unassembled WGS sequence"/>
</dbReference>
<gene>
    <name evidence="1" type="ORF">SAMN02745975_01507</name>
</gene>
<sequence>MPERSKNINLHFMVNEQERDMIKRKMELAGIRNMRAYLLKMAVDGYVVQLDLSEVQEMVTLLRTATNNMNQIARRTNETGNLYAADIEDLRGHYNRLWEQTNGILRKLSEL</sequence>